<organism evidence="1 2">
    <name type="scientific">Persea americana</name>
    <name type="common">Avocado</name>
    <dbReference type="NCBI Taxonomy" id="3435"/>
    <lineage>
        <taxon>Eukaryota</taxon>
        <taxon>Viridiplantae</taxon>
        <taxon>Streptophyta</taxon>
        <taxon>Embryophyta</taxon>
        <taxon>Tracheophyta</taxon>
        <taxon>Spermatophyta</taxon>
        <taxon>Magnoliopsida</taxon>
        <taxon>Magnoliidae</taxon>
        <taxon>Laurales</taxon>
        <taxon>Lauraceae</taxon>
        <taxon>Persea</taxon>
    </lineage>
</organism>
<dbReference type="EMBL" id="CM056814">
    <property type="protein sequence ID" value="KAJ8626864.1"/>
    <property type="molecule type" value="Genomic_DNA"/>
</dbReference>
<proteinExistence type="predicted"/>
<comment type="caution">
    <text evidence="1">The sequence shown here is derived from an EMBL/GenBank/DDBJ whole genome shotgun (WGS) entry which is preliminary data.</text>
</comment>
<name>A0ACC2L1E1_PERAE</name>
<dbReference type="Proteomes" id="UP001234297">
    <property type="component" value="Chromosome 6"/>
</dbReference>
<evidence type="ECO:0000313" key="2">
    <source>
        <dbReference type="Proteomes" id="UP001234297"/>
    </source>
</evidence>
<sequence>MAVLEREMEEIEPITKAISFKLEKNNASGLLLMQTMMGSLPLPLPLQYDVYPCLGPWFGFAGGDSDKHRKSRSLVPRDSRILIHL</sequence>
<evidence type="ECO:0000313" key="1">
    <source>
        <dbReference type="EMBL" id="KAJ8626864.1"/>
    </source>
</evidence>
<accession>A0ACC2L1E1</accession>
<protein>
    <submittedName>
        <fullName evidence="1">Uncharacterized protein</fullName>
    </submittedName>
</protein>
<reference evidence="1 2" key="1">
    <citation type="journal article" date="2022" name="Hortic Res">
        <title>A haplotype resolved chromosomal level avocado genome allows analysis of novel avocado genes.</title>
        <authorList>
            <person name="Nath O."/>
            <person name="Fletcher S.J."/>
            <person name="Hayward A."/>
            <person name="Shaw L.M."/>
            <person name="Masouleh A.K."/>
            <person name="Furtado A."/>
            <person name="Henry R.J."/>
            <person name="Mitter N."/>
        </authorList>
    </citation>
    <scope>NUCLEOTIDE SEQUENCE [LARGE SCALE GENOMIC DNA]</scope>
    <source>
        <strain evidence="2">cv. Hass</strain>
    </source>
</reference>
<keyword evidence="2" id="KW-1185">Reference proteome</keyword>
<gene>
    <name evidence="1" type="ORF">MRB53_020171</name>
</gene>